<feature type="transmembrane region" description="Helical" evidence="7">
    <location>
        <begin position="20"/>
        <end position="42"/>
    </location>
</feature>
<comment type="subcellular location">
    <subcellularLocation>
        <location evidence="1">Cell membrane</location>
        <topology evidence="1">Multi-pass membrane protein</topology>
    </subcellularLocation>
</comment>
<accession>A0ABV7CL45</accession>
<evidence type="ECO:0000256" key="2">
    <source>
        <dbReference type="ARBA" id="ARBA00022475"/>
    </source>
</evidence>
<feature type="transmembrane region" description="Helical" evidence="7">
    <location>
        <begin position="769"/>
        <end position="791"/>
    </location>
</feature>
<sequence length="808" mass="87748">MGIYDDFKYALRRLFKSKLFTLLTVAVIAIGFGLCIYMYSFLNTISFKALPFKDGERIVTISGVIYGNYIANPSISLHDFEEIRKNTNSLQEIGAYSEGYVNVSQGEAVRRFNASWVEPEVFAFTRTQPLKGRSFTFQEVKQGAAPVVVISYAMWVNLFAQSEAIIGQTVQVDGQVASIIGVMPEGYSFPRNSQIWLPLTQSAAMVKRGEGQRLAGYARVNADSTVAQANAEVTQIMKRQELSYPETNSYMGAFVDSFQISAIGQGTMDFILAIAGVVALTMLLSFINIGNLLFARASQAARETAVRVAIGAPKRRLISLMVFESGILCFAGALVGLGLAAIGLMLTGPATANFTGDVPYYWWQFGIDETTFVAVIILVMIGVFFAGVLPGMRAMKTDFNAILRDGGRSGDSKNATRVSAVLVVSEIFLTTSILVIAALLGLSTLQATVTNYGAKTEGALTAKITLDQRSQNQRDAQWRYWSDLAYSLENNPTFGKTALMSSLPGVWAFQNDYIVEGEEYDGRNFPRANTVIVFPSSLANLDVKLVAGRYFGGQDQKDTQPVAIVTQSFADKHWPQQSALGKRFHIRTREGGANWLTVVGVVQNVIHGQPYTANAKGPTLYLPLSQNSSADMMLAVEYQGTEQAAKQQLHQVVSRLNSAVPAYLVKPYERLIDQNTAAISFISNIFVLFGLVALVLAASGIFGVMAKTVVQKTKEIGIRRALGATKLNVRKLFLVRGGKQLIIGLILGLICAVPLVGPIKSILDTSSFILAMVFVGVPLAVSAVVLGAIIIPTRSVLAKQPCDSLRAD</sequence>
<dbReference type="Proteomes" id="UP001595453">
    <property type="component" value="Unassembled WGS sequence"/>
</dbReference>
<feature type="transmembrane region" description="Helical" evidence="7">
    <location>
        <begin position="685"/>
        <end position="710"/>
    </location>
</feature>
<gene>
    <name evidence="10" type="ORF">ACFOEE_12065</name>
</gene>
<feature type="transmembrane region" description="Helical" evidence="7">
    <location>
        <begin position="317"/>
        <end position="350"/>
    </location>
</feature>
<feature type="transmembrane region" description="Helical" evidence="7">
    <location>
        <begin position="741"/>
        <end position="763"/>
    </location>
</feature>
<feature type="domain" description="ABC3 transporter permease C-terminal" evidence="8">
    <location>
        <begin position="688"/>
        <end position="793"/>
    </location>
</feature>
<proteinExistence type="inferred from homology"/>
<dbReference type="Pfam" id="PF12704">
    <property type="entry name" value="MacB_PCD"/>
    <property type="match status" value="2"/>
</dbReference>
<evidence type="ECO:0000313" key="10">
    <source>
        <dbReference type="EMBL" id="MFC3033256.1"/>
    </source>
</evidence>
<evidence type="ECO:0000313" key="11">
    <source>
        <dbReference type="Proteomes" id="UP001595453"/>
    </source>
</evidence>
<protein>
    <submittedName>
        <fullName evidence="10">ABC transporter permease</fullName>
    </submittedName>
</protein>
<dbReference type="EMBL" id="JBHRSD010000018">
    <property type="protein sequence ID" value="MFC3033256.1"/>
    <property type="molecule type" value="Genomic_DNA"/>
</dbReference>
<feature type="transmembrane region" description="Helical" evidence="7">
    <location>
        <begin position="418"/>
        <end position="442"/>
    </location>
</feature>
<feature type="domain" description="ABC3 transporter permease C-terminal" evidence="8">
    <location>
        <begin position="277"/>
        <end position="398"/>
    </location>
</feature>
<keyword evidence="11" id="KW-1185">Reference proteome</keyword>
<evidence type="ECO:0000256" key="3">
    <source>
        <dbReference type="ARBA" id="ARBA00022692"/>
    </source>
</evidence>
<comment type="caution">
    <text evidence="10">The sequence shown here is derived from an EMBL/GenBank/DDBJ whole genome shotgun (WGS) entry which is preliminary data.</text>
</comment>
<reference evidence="11" key="1">
    <citation type="journal article" date="2019" name="Int. J. Syst. Evol. Microbiol.">
        <title>The Global Catalogue of Microorganisms (GCM) 10K type strain sequencing project: providing services to taxonomists for standard genome sequencing and annotation.</title>
        <authorList>
            <consortium name="The Broad Institute Genomics Platform"/>
            <consortium name="The Broad Institute Genome Sequencing Center for Infectious Disease"/>
            <person name="Wu L."/>
            <person name="Ma J."/>
        </authorList>
    </citation>
    <scope>NUCLEOTIDE SEQUENCE [LARGE SCALE GENOMIC DNA]</scope>
    <source>
        <strain evidence="11">KCTC 42730</strain>
    </source>
</reference>
<evidence type="ECO:0000259" key="9">
    <source>
        <dbReference type="Pfam" id="PF12704"/>
    </source>
</evidence>
<feature type="domain" description="MacB-like periplasmic core" evidence="9">
    <location>
        <begin position="21"/>
        <end position="236"/>
    </location>
</feature>
<keyword evidence="4 7" id="KW-1133">Transmembrane helix</keyword>
<keyword evidence="2" id="KW-1003">Cell membrane</keyword>
<dbReference type="InterPro" id="IPR050250">
    <property type="entry name" value="Macrolide_Exporter_MacB"/>
</dbReference>
<evidence type="ECO:0000256" key="1">
    <source>
        <dbReference type="ARBA" id="ARBA00004651"/>
    </source>
</evidence>
<organism evidence="10 11">
    <name type="scientific">Pseudoalteromonas fenneropenaei</name>
    <dbReference type="NCBI Taxonomy" id="1737459"/>
    <lineage>
        <taxon>Bacteria</taxon>
        <taxon>Pseudomonadati</taxon>
        <taxon>Pseudomonadota</taxon>
        <taxon>Gammaproteobacteria</taxon>
        <taxon>Alteromonadales</taxon>
        <taxon>Pseudoalteromonadaceae</taxon>
        <taxon>Pseudoalteromonas</taxon>
    </lineage>
</organism>
<evidence type="ECO:0000256" key="5">
    <source>
        <dbReference type="ARBA" id="ARBA00023136"/>
    </source>
</evidence>
<evidence type="ECO:0000256" key="7">
    <source>
        <dbReference type="SAM" id="Phobius"/>
    </source>
</evidence>
<dbReference type="InterPro" id="IPR003838">
    <property type="entry name" value="ABC3_permease_C"/>
</dbReference>
<feature type="domain" description="MacB-like periplasmic core" evidence="9">
    <location>
        <begin position="434"/>
        <end position="651"/>
    </location>
</feature>
<dbReference type="Pfam" id="PF02687">
    <property type="entry name" value="FtsX"/>
    <property type="match status" value="2"/>
</dbReference>
<dbReference type="InterPro" id="IPR025857">
    <property type="entry name" value="MacB_PCD"/>
</dbReference>
<evidence type="ECO:0000259" key="8">
    <source>
        <dbReference type="Pfam" id="PF02687"/>
    </source>
</evidence>
<evidence type="ECO:0000256" key="4">
    <source>
        <dbReference type="ARBA" id="ARBA00022989"/>
    </source>
</evidence>
<dbReference type="PANTHER" id="PTHR30572:SF4">
    <property type="entry name" value="ABC TRANSPORTER PERMEASE YTRF"/>
    <property type="match status" value="1"/>
</dbReference>
<keyword evidence="5 7" id="KW-0472">Membrane</keyword>
<feature type="transmembrane region" description="Helical" evidence="7">
    <location>
        <begin position="370"/>
        <end position="389"/>
    </location>
</feature>
<dbReference type="RefSeq" id="WP_377124557.1">
    <property type="nucleotide sequence ID" value="NZ_JBHRSD010000018.1"/>
</dbReference>
<comment type="similarity">
    <text evidence="6">Belongs to the ABC-4 integral membrane protein family.</text>
</comment>
<feature type="transmembrane region" description="Helical" evidence="7">
    <location>
        <begin position="270"/>
        <end position="294"/>
    </location>
</feature>
<dbReference type="PANTHER" id="PTHR30572">
    <property type="entry name" value="MEMBRANE COMPONENT OF TRANSPORTER-RELATED"/>
    <property type="match status" value="1"/>
</dbReference>
<keyword evidence="3 7" id="KW-0812">Transmembrane</keyword>
<evidence type="ECO:0000256" key="6">
    <source>
        <dbReference type="ARBA" id="ARBA00038076"/>
    </source>
</evidence>
<name>A0ABV7CL45_9GAMM</name>